<dbReference type="InterPro" id="IPR001296">
    <property type="entry name" value="Glyco_trans_1"/>
</dbReference>
<dbReference type="InParanoid" id="A0LR55"/>
<dbReference type="PANTHER" id="PTHR12526:SF595">
    <property type="entry name" value="BLL5217 PROTEIN"/>
    <property type="match status" value="1"/>
</dbReference>
<dbReference type="PANTHER" id="PTHR12526">
    <property type="entry name" value="GLYCOSYLTRANSFERASE"/>
    <property type="match status" value="1"/>
</dbReference>
<keyword evidence="1" id="KW-0328">Glycosyltransferase</keyword>
<evidence type="ECO:0000259" key="4">
    <source>
        <dbReference type="Pfam" id="PF13439"/>
    </source>
</evidence>
<dbReference type="CDD" id="cd03802">
    <property type="entry name" value="GT4_AviGT4-like"/>
    <property type="match status" value="1"/>
</dbReference>
<organism evidence="5 6">
    <name type="scientific">Acidothermus cellulolyticus (strain ATCC 43068 / DSM 8971 / 11B)</name>
    <dbReference type="NCBI Taxonomy" id="351607"/>
    <lineage>
        <taxon>Bacteria</taxon>
        <taxon>Bacillati</taxon>
        <taxon>Actinomycetota</taxon>
        <taxon>Actinomycetes</taxon>
        <taxon>Acidothermales</taxon>
        <taxon>Acidothermaceae</taxon>
        <taxon>Acidothermus</taxon>
    </lineage>
</organism>
<dbReference type="RefSeq" id="WP_011718979.1">
    <property type="nucleotide sequence ID" value="NC_008578.1"/>
</dbReference>
<dbReference type="Gene3D" id="3.40.50.2000">
    <property type="entry name" value="Glycogen Phosphorylase B"/>
    <property type="match status" value="2"/>
</dbReference>
<name>A0LR55_ACIC1</name>
<gene>
    <name evidence="5" type="ordered locus">Acel_0140</name>
</gene>
<keyword evidence="6" id="KW-1185">Reference proteome</keyword>
<dbReference type="AlphaFoldDB" id="A0LR55"/>
<protein>
    <submittedName>
        <fullName evidence="5">Glycosyl transferase, group 1</fullName>
    </submittedName>
</protein>
<proteinExistence type="predicted"/>
<keyword evidence="2 5" id="KW-0808">Transferase</keyword>
<feature type="domain" description="Glycosyltransferase subfamily 4-like N-terminal" evidence="4">
    <location>
        <begin position="38"/>
        <end position="138"/>
    </location>
</feature>
<dbReference type="STRING" id="351607.Acel_0140"/>
<evidence type="ECO:0000313" key="5">
    <source>
        <dbReference type="EMBL" id="ABK51915.1"/>
    </source>
</evidence>
<evidence type="ECO:0000259" key="3">
    <source>
        <dbReference type="Pfam" id="PF00534"/>
    </source>
</evidence>
<evidence type="ECO:0000256" key="1">
    <source>
        <dbReference type="ARBA" id="ARBA00022676"/>
    </source>
</evidence>
<dbReference type="CAZy" id="GT4">
    <property type="family name" value="Glycosyltransferase Family 4"/>
</dbReference>
<dbReference type="EMBL" id="CP000481">
    <property type="protein sequence ID" value="ABK51915.1"/>
    <property type="molecule type" value="Genomic_DNA"/>
</dbReference>
<reference evidence="5 6" key="1">
    <citation type="journal article" date="2009" name="Genome Res.">
        <title>Complete genome of the cellulolytic thermophile Acidothermus cellulolyticus 11B provides insights into its ecophysiological and evolutionary adaptations.</title>
        <authorList>
            <person name="Barabote R.D."/>
            <person name="Xie G."/>
            <person name="Leu D.H."/>
            <person name="Normand P."/>
            <person name="Necsulea A."/>
            <person name="Daubin V."/>
            <person name="Medigue C."/>
            <person name="Adney W.S."/>
            <person name="Xu X.C."/>
            <person name="Lapidus A."/>
            <person name="Parales R.E."/>
            <person name="Detter C."/>
            <person name="Pujic P."/>
            <person name="Bruce D."/>
            <person name="Lavire C."/>
            <person name="Challacombe J.F."/>
            <person name="Brettin T.S."/>
            <person name="Berry A.M."/>
        </authorList>
    </citation>
    <scope>NUCLEOTIDE SEQUENCE [LARGE SCALE GENOMIC DNA]</scope>
    <source>
        <strain evidence="6">ATCC 43068 / DSM 8971 / 11B</strain>
    </source>
</reference>
<dbReference type="Pfam" id="PF00534">
    <property type="entry name" value="Glycos_transf_1"/>
    <property type="match status" value="1"/>
</dbReference>
<sequence>MSAVVSAVRPAEPVQPARRSLHIAMVAPPYFHIPPSGYGGVEQVVADLVDGLVERGHQVTLIAAGEARTKATRFIPTFPEPLSDQLGLPTPEVLHAARVARALEGLDVDLVHDHTLAGPLLARGRLAPTIVTVHGPVSGDLGVLYEALGDTIKLVGISEAQRAAAPALPWVGTVYNAIRVETFPFRAEKENFALFIGRFHPEKAPHLAIDAARAAGLPIVLAGKCAEPIEKAYFEEYVRPRLGPDVTLYGVADAHAKRELFSAACCLLFPICWEEPFGLVMIEAMACGTPVVALRRGSVPEIVVDGRTGVVVDTPEELPDAIHRARRLDPRDCRAHVEHEFSVARMAAGYEAVYERVLSAIAEPSADGQLHLSAGTA</sequence>
<dbReference type="Proteomes" id="UP000008221">
    <property type="component" value="Chromosome"/>
</dbReference>
<dbReference type="Pfam" id="PF13439">
    <property type="entry name" value="Glyco_transf_4"/>
    <property type="match status" value="1"/>
</dbReference>
<dbReference type="HOGENOM" id="CLU_042257_1_0_11"/>
<dbReference type="GO" id="GO:0016757">
    <property type="term" value="F:glycosyltransferase activity"/>
    <property type="evidence" value="ECO:0007669"/>
    <property type="project" value="UniProtKB-KW"/>
</dbReference>
<dbReference type="InterPro" id="IPR028098">
    <property type="entry name" value="Glyco_trans_4-like_N"/>
</dbReference>
<dbReference type="SUPFAM" id="SSF53756">
    <property type="entry name" value="UDP-Glycosyltransferase/glycogen phosphorylase"/>
    <property type="match status" value="1"/>
</dbReference>
<accession>A0LR55</accession>
<feature type="domain" description="Glycosyl transferase family 1" evidence="3">
    <location>
        <begin position="187"/>
        <end position="324"/>
    </location>
</feature>
<evidence type="ECO:0000256" key="2">
    <source>
        <dbReference type="ARBA" id="ARBA00022679"/>
    </source>
</evidence>
<dbReference type="OrthoDB" id="9809227at2"/>
<dbReference type="KEGG" id="ace:Acel_0140"/>
<evidence type="ECO:0000313" key="6">
    <source>
        <dbReference type="Proteomes" id="UP000008221"/>
    </source>
</evidence>
<dbReference type="eggNOG" id="COG0438">
    <property type="taxonomic scope" value="Bacteria"/>
</dbReference>